<proteinExistence type="predicted"/>
<reference evidence="1 2" key="1">
    <citation type="journal article" date="2015" name="Nature">
        <title>rRNA introns, odd ribosomes, and small enigmatic genomes across a large radiation of phyla.</title>
        <authorList>
            <person name="Brown C.T."/>
            <person name="Hug L.A."/>
            <person name="Thomas B.C."/>
            <person name="Sharon I."/>
            <person name="Castelle C.J."/>
            <person name="Singh A."/>
            <person name="Wilkins M.J."/>
            <person name="Williams K.H."/>
            <person name="Banfield J.F."/>
        </authorList>
    </citation>
    <scope>NUCLEOTIDE SEQUENCE [LARGE SCALE GENOMIC DNA]</scope>
</reference>
<dbReference type="EMBL" id="LCIH01000005">
    <property type="protein sequence ID" value="KKT52067.1"/>
    <property type="molecule type" value="Genomic_DNA"/>
</dbReference>
<evidence type="ECO:0000313" key="2">
    <source>
        <dbReference type="Proteomes" id="UP000034006"/>
    </source>
</evidence>
<evidence type="ECO:0000313" key="1">
    <source>
        <dbReference type="EMBL" id="KKT52067.1"/>
    </source>
</evidence>
<dbReference type="Proteomes" id="UP000034006">
    <property type="component" value="Unassembled WGS sequence"/>
</dbReference>
<organism evidence="1 2">
    <name type="scientific">Candidatus Collierbacteria bacterium GW2011_GWB2_44_22</name>
    <dbReference type="NCBI Taxonomy" id="1618387"/>
    <lineage>
        <taxon>Bacteria</taxon>
        <taxon>Candidatus Collieribacteriota</taxon>
    </lineage>
</organism>
<gene>
    <name evidence="1" type="ORF">UW44_C0005G0109</name>
</gene>
<protein>
    <submittedName>
        <fullName evidence="1">Uncharacterized protein</fullName>
    </submittedName>
</protein>
<comment type="caution">
    <text evidence="1">The sequence shown here is derived from an EMBL/GenBank/DDBJ whole genome shotgun (WGS) entry which is preliminary data.</text>
</comment>
<sequence>MAYLIFALVVAVIGVLVWRPWGKATLFGGDVAVEYKGWEGASGCFGKKVNLRFNLHEKYRIRIDSPTFRTKDILIHQYDVTQTPMDVSIDVESCPRSVKITIKELKEDGKTEICRLYAF</sequence>
<name>A0A0G1K6W5_9BACT</name>
<dbReference type="AlphaFoldDB" id="A0A0G1K6W5"/>
<accession>A0A0G1K6W5</accession>
<dbReference type="STRING" id="1618387.UW44_C0005G0109"/>